<accession>A0A543A6G4</accession>
<dbReference type="AlphaFoldDB" id="A0A543A6G4"/>
<sequence length="181" mass="19793">MSDDATPAPDLIEPDPEQEAEVAAFWDDVKHHAHLSAAPGYFGASPLEALQPPAFSFGDTPEQSDELLELILEGMKTATAGALWDYEAAGETLPSVGTLGIVLDGSGHPRALIVSTSVEVVPFDQVDDDFARAEGEGDRSLDYWRQEHKRFFSSVAVHDRGFAEDMPVVLERFELVWPKPD</sequence>
<evidence type="ECO:0000313" key="3">
    <source>
        <dbReference type="Proteomes" id="UP000320209"/>
    </source>
</evidence>
<comment type="caution">
    <text evidence="2">The sequence shown here is derived from an EMBL/GenBank/DDBJ whole genome shotgun (WGS) entry which is preliminary data.</text>
</comment>
<dbReference type="InterPro" id="IPR015947">
    <property type="entry name" value="PUA-like_sf"/>
</dbReference>
<dbReference type="OrthoDB" id="9807542at2"/>
<name>A0A543A6G4_9ACTN</name>
<dbReference type="Gene3D" id="3.10.400.10">
    <property type="entry name" value="Sulfate adenylyltransferase"/>
    <property type="match status" value="1"/>
</dbReference>
<dbReference type="SMART" id="SM01022">
    <property type="entry name" value="ASCH"/>
    <property type="match status" value="1"/>
</dbReference>
<dbReference type="PANTHER" id="PTHR39203">
    <property type="entry name" value="CYTOPLASMIC PROTEIN-RELATED"/>
    <property type="match status" value="1"/>
</dbReference>
<dbReference type="CDD" id="cd06553">
    <property type="entry name" value="ASCH_Ef3133_like"/>
    <property type="match status" value="1"/>
</dbReference>
<gene>
    <name evidence="2" type="ORF">FB381_2057</name>
</gene>
<keyword evidence="3" id="KW-1185">Reference proteome</keyword>
<dbReference type="InterPro" id="IPR009326">
    <property type="entry name" value="DUF984"/>
</dbReference>
<feature type="domain" description="ASCH" evidence="1">
    <location>
        <begin position="55"/>
        <end position="177"/>
    </location>
</feature>
<dbReference type="InterPro" id="IPR007374">
    <property type="entry name" value="ASCH_domain"/>
</dbReference>
<reference evidence="2 3" key="1">
    <citation type="submission" date="2019-06" db="EMBL/GenBank/DDBJ databases">
        <title>Sequencing the genomes of 1000 actinobacteria strains.</title>
        <authorList>
            <person name="Klenk H.-P."/>
        </authorList>
    </citation>
    <scope>NUCLEOTIDE SEQUENCE [LARGE SCALE GENOMIC DNA]</scope>
    <source>
        <strain evidence="2 3">DSM 25218</strain>
    </source>
</reference>
<evidence type="ECO:0000259" key="1">
    <source>
        <dbReference type="SMART" id="SM01022"/>
    </source>
</evidence>
<proteinExistence type="predicted"/>
<dbReference type="EMBL" id="VFOV01000001">
    <property type="protein sequence ID" value="TQL68168.1"/>
    <property type="molecule type" value="Genomic_DNA"/>
</dbReference>
<dbReference type="SUPFAM" id="SSF88697">
    <property type="entry name" value="PUA domain-like"/>
    <property type="match status" value="1"/>
</dbReference>
<dbReference type="PANTHER" id="PTHR39203:SF1">
    <property type="entry name" value="CYTOPLASMIC PROTEIN"/>
    <property type="match status" value="1"/>
</dbReference>
<dbReference type="Pfam" id="PF04266">
    <property type="entry name" value="ASCH"/>
    <property type="match status" value="1"/>
</dbReference>
<evidence type="ECO:0000313" key="2">
    <source>
        <dbReference type="EMBL" id="TQL68168.1"/>
    </source>
</evidence>
<dbReference type="RefSeq" id="WP_141780196.1">
    <property type="nucleotide sequence ID" value="NZ_VFOV01000001.1"/>
</dbReference>
<dbReference type="Proteomes" id="UP000320209">
    <property type="component" value="Unassembled WGS sequence"/>
</dbReference>
<protein>
    <submittedName>
        <fullName evidence="2">Uncharacterized protein YhfF</fullName>
    </submittedName>
</protein>
<organism evidence="2 3">
    <name type="scientific">Nocardioides albertanoniae</name>
    <dbReference type="NCBI Taxonomy" id="1175486"/>
    <lineage>
        <taxon>Bacteria</taxon>
        <taxon>Bacillati</taxon>
        <taxon>Actinomycetota</taxon>
        <taxon>Actinomycetes</taxon>
        <taxon>Propionibacteriales</taxon>
        <taxon>Nocardioidaceae</taxon>
        <taxon>Nocardioides</taxon>
    </lineage>
</organism>